<proteinExistence type="predicted"/>
<keyword evidence="6" id="KW-0479">Metal-binding</keyword>
<gene>
    <name evidence="9" type="ORF">EYQ70_04240</name>
</gene>
<dbReference type="GO" id="GO:0016020">
    <property type="term" value="C:membrane"/>
    <property type="evidence" value="ECO:0007669"/>
    <property type="project" value="UniProtKB-SubCell"/>
</dbReference>
<comment type="subcellular location">
    <subcellularLocation>
        <location evidence="1">Membrane</location>
        <topology evidence="1">Multi-pass membrane protein</topology>
    </subcellularLocation>
</comment>
<feature type="binding site" evidence="7">
    <location>
        <position position="301"/>
    </location>
    <ligand>
        <name>Zn(2+)</name>
        <dbReference type="ChEBI" id="CHEBI:29105"/>
        <note>catalytic</note>
    </ligand>
</feature>
<feature type="transmembrane region" description="Helical" evidence="8">
    <location>
        <begin position="264"/>
        <end position="282"/>
    </location>
</feature>
<feature type="binding site" evidence="7">
    <location>
        <position position="124"/>
    </location>
    <ligand>
        <name>Zn(2+)</name>
        <dbReference type="ChEBI" id="CHEBI:29105"/>
        <note>catalytic</note>
    </ligand>
</feature>
<evidence type="ECO:0000256" key="2">
    <source>
        <dbReference type="ARBA" id="ARBA00022692"/>
    </source>
</evidence>
<evidence type="ECO:0000256" key="5">
    <source>
        <dbReference type="ARBA" id="ARBA00023136"/>
    </source>
</evidence>
<name>A0A7J4GST2_9ARCH</name>
<evidence type="ECO:0000256" key="3">
    <source>
        <dbReference type="ARBA" id="ARBA00022801"/>
    </source>
</evidence>
<keyword evidence="6" id="KW-0106">Calcium</keyword>
<evidence type="ECO:0000313" key="10">
    <source>
        <dbReference type="Proteomes" id="UP000585802"/>
    </source>
</evidence>
<dbReference type="InterPro" id="IPR008901">
    <property type="entry name" value="ACER"/>
</dbReference>
<feature type="transmembrane region" description="Helical" evidence="8">
    <location>
        <begin position="231"/>
        <end position="252"/>
    </location>
</feature>
<reference evidence="10" key="1">
    <citation type="journal article" date="2019" name="bioRxiv">
        <title>Genome diversification in globally distributed novel marine Proteobacteria is linked to environmental adaptation.</title>
        <authorList>
            <person name="Zhou Z."/>
            <person name="Tran P.Q."/>
            <person name="Kieft K."/>
            <person name="Anantharaman K."/>
        </authorList>
    </citation>
    <scope>NUCLEOTIDE SEQUENCE [LARGE SCALE GENOMIC DNA]</scope>
</reference>
<dbReference type="GO" id="GO:0016811">
    <property type="term" value="F:hydrolase activity, acting on carbon-nitrogen (but not peptide) bonds, in linear amides"/>
    <property type="evidence" value="ECO:0007669"/>
    <property type="project" value="InterPro"/>
</dbReference>
<feature type="transmembrane region" description="Helical" evidence="8">
    <location>
        <begin position="23"/>
        <end position="43"/>
    </location>
</feature>
<keyword evidence="3" id="KW-0378">Hydrolase</keyword>
<dbReference type="AlphaFoldDB" id="A0A7J4GST2"/>
<dbReference type="Pfam" id="PF05875">
    <property type="entry name" value="Ceramidase"/>
    <property type="match status" value="1"/>
</dbReference>
<evidence type="ECO:0008006" key="11">
    <source>
        <dbReference type="Google" id="ProtNLM"/>
    </source>
</evidence>
<dbReference type="GO" id="GO:0006672">
    <property type="term" value="P:ceramide metabolic process"/>
    <property type="evidence" value="ECO:0007669"/>
    <property type="project" value="InterPro"/>
</dbReference>
<keyword evidence="4 8" id="KW-1133">Transmembrane helix</keyword>
<evidence type="ECO:0000256" key="1">
    <source>
        <dbReference type="ARBA" id="ARBA00004141"/>
    </source>
</evidence>
<feature type="transmembrane region" description="Helical" evidence="8">
    <location>
        <begin position="130"/>
        <end position="150"/>
    </location>
</feature>
<comment type="cofactor">
    <cofactor evidence="7">
        <name>Zn(2+)</name>
        <dbReference type="ChEBI" id="CHEBI:29105"/>
    </cofactor>
</comment>
<evidence type="ECO:0000256" key="4">
    <source>
        <dbReference type="ARBA" id="ARBA00022989"/>
    </source>
</evidence>
<evidence type="ECO:0000313" key="9">
    <source>
        <dbReference type="EMBL" id="HIF37588.1"/>
    </source>
</evidence>
<dbReference type="Proteomes" id="UP000585802">
    <property type="component" value="Unassembled WGS sequence"/>
</dbReference>
<dbReference type="GO" id="GO:0046872">
    <property type="term" value="F:metal ion binding"/>
    <property type="evidence" value="ECO:0007669"/>
    <property type="project" value="UniProtKB-KW"/>
</dbReference>
<keyword evidence="7" id="KW-0862">Zinc</keyword>
<feature type="transmembrane region" description="Helical" evidence="8">
    <location>
        <begin position="208"/>
        <end position="225"/>
    </location>
</feature>
<protein>
    <recommendedName>
        <fullName evidence="11">Ceramidase</fullName>
    </recommendedName>
</protein>
<feature type="binding site" evidence="7">
    <location>
        <position position="305"/>
    </location>
    <ligand>
        <name>Zn(2+)</name>
        <dbReference type="ChEBI" id="CHEBI:29105"/>
        <note>catalytic</note>
    </ligand>
</feature>
<feature type="binding site" evidence="6">
    <location>
        <position position="58"/>
    </location>
    <ligand>
        <name>Ca(2+)</name>
        <dbReference type="ChEBI" id="CHEBI:29108"/>
    </ligand>
</feature>
<feature type="binding site" evidence="6">
    <location>
        <position position="67"/>
    </location>
    <ligand>
        <name>Ca(2+)</name>
        <dbReference type="ChEBI" id="CHEBI:29108"/>
    </ligand>
</feature>
<feature type="transmembrane region" description="Helical" evidence="8">
    <location>
        <begin position="302"/>
        <end position="319"/>
    </location>
</feature>
<dbReference type="EMBL" id="DUCX01000072">
    <property type="protein sequence ID" value="HIF37588.1"/>
    <property type="molecule type" value="Genomic_DNA"/>
</dbReference>
<feature type="transmembrane region" description="Helical" evidence="8">
    <location>
        <begin position="71"/>
        <end position="88"/>
    </location>
</feature>
<sequence length="326" mass="38070">MWICQEDKDILIDNKYIRERKEFFVVLTVIISIFLLYGILYAVNDWTWTNTSASGFCEKVQDSWIREPTNTISNFAFIFVGLYILWLAKDDSTDGHPSMSNRSWFLIMYAISCTAVGVGSFAMHGFNTGWGGWLDLTGMMMYITIPVFYNFSRFLRWNEKEFCMYYLGTNILLSILDWQYNIGIFVWGLSIGIWLSQETAIKYQNQPIIIFLVPTLIVFTLFFNANKDSTPIDFVIQEYEAIILWALLALFLHKIDEIKLERTHTPYFWAGFGSYLIATIIWEPSRTDGPLCDPDSLLQGHALWHLLGAVAMWCFYKYFRTESDNY</sequence>
<feature type="transmembrane region" description="Helical" evidence="8">
    <location>
        <begin position="104"/>
        <end position="124"/>
    </location>
</feature>
<keyword evidence="5 8" id="KW-0472">Membrane</keyword>
<evidence type="ECO:0000256" key="7">
    <source>
        <dbReference type="PIRSR" id="PIRSR608901-2"/>
    </source>
</evidence>
<evidence type="ECO:0000256" key="8">
    <source>
        <dbReference type="SAM" id="Phobius"/>
    </source>
</evidence>
<keyword evidence="2 8" id="KW-0812">Transmembrane</keyword>
<comment type="caution">
    <text evidence="9">The sequence shown here is derived from an EMBL/GenBank/DDBJ whole genome shotgun (WGS) entry which is preliminary data.</text>
</comment>
<accession>A0A7J4GST2</accession>
<organism evidence="9 10">
    <name type="scientific">Marine Group III euryarchaeote</name>
    <dbReference type="NCBI Taxonomy" id="2173149"/>
    <lineage>
        <taxon>Archaea</taxon>
        <taxon>Methanobacteriati</taxon>
        <taxon>Thermoplasmatota</taxon>
        <taxon>Thermoplasmata</taxon>
        <taxon>Candidatus Thermoprofundales</taxon>
    </lineage>
</organism>
<evidence type="ECO:0000256" key="6">
    <source>
        <dbReference type="PIRSR" id="PIRSR608901-1"/>
    </source>
</evidence>